<comment type="similarity">
    <text evidence="1">Belongs to the STIG1 family.</text>
</comment>
<evidence type="ECO:0000256" key="3">
    <source>
        <dbReference type="SAM" id="MobiDB-lite"/>
    </source>
</evidence>
<reference evidence="6" key="1">
    <citation type="journal article" date="2015" name="Proc. Natl. Acad. Sci. U.S.A.">
        <title>Genome sequencing of adzuki bean (Vigna angularis) provides insight into high starch and low fat accumulation and domestication.</title>
        <authorList>
            <person name="Yang K."/>
            <person name="Tian Z."/>
            <person name="Chen C."/>
            <person name="Luo L."/>
            <person name="Zhao B."/>
            <person name="Wang Z."/>
            <person name="Yu L."/>
            <person name="Li Y."/>
            <person name="Sun Y."/>
            <person name="Li W."/>
            <person name="Chen Y."/>
            <person name="Li Y."/>
            <person name="Zhang Y."/>
            <person name="Ai D."/>
            <person name="Zhao J."/>
            <person name="Shang C."/>
            <person name="Ma Y."/>
            <person name="Wu B."/>
            <person name="Wang M."/>
            <person name="Gao L."/>
            <person name="Sun D."/>
            <person name="Zhang P."/>
            <person name="Guo F."/>
            <person name="Wang W."/>
            <person name="Li Y."/>
            <person name="Wang J."/>
            <person name="Varshney R.K."/>
            <person name="Wang J."/>
            <person name="Ling H.Q."/>
            <person name="Wan P."/>
        </authorList>
    </citation>
    <scope>NUCLEOTIDE SEQUENCE</scope>
    <source>
        <strain evidence="6">cv. Jingnong 6</strain>
    </source>
</reference>
<name>A0A0L9UUZ2_PHAAN</name>
<dbReference type="Pfam" id="PF04885">
    <property type="entry name" value="Stig1"/>
    <property type="match status" value="1"/>
</dbReference>
<gene>
    <name evidence="5" type="ORF">LR48_Vigan07g024000</name>
</gene>
<evidence type="ECO:0000313" key="5">
    <source>
        <dbReference type="EMBL" id="KOM46536.1"/>
    </source>
</evidence>
<feature type="region of interest" description="Disordered" evidence="3">
    <location>
        <begin position="109"/>
        <end position="138"/>
    </location>
</feature>
<dbReference type="EMBL" id="CM003377">
    <property type="protein sequence ID" value="KOM46536.1"/>
    <property type="molecule type" value="Genomic_DNA"/>
</dbReference>
<feature type="chain" id="PRO_5005595961" evidence="4">
    <location>
        <begin position="25"/>
        <end position="138"/>
    </location>
</feature>
<feature type="signal peptide" evidence="4">
    <location>
        <begin position="1"/>
        <end position="24"/>
    </location>
</feature>
<sequence length="138" mass="14649">MGLQVQSSALLMLVLVLFLIRIEGNPIPKEVHENGIEPTSLMENDANQITGCAGRPLMCSRGELFPRFLCCNDRCVDVTSDNDNCGVMHIWSMCLFTSTAISSATITASSTTNSSSSTSNTGAITGATNTGPEIPTMD</sequence>
<dbReference type="Gramene" id="KOM46536">
    <property type="protein sequence ID" value="KOM46536"/>
    <property type="gene ID" value="LR48_Vigan07g024000"/>
</dbReference>
<keyword evidence="2 4" id="KW-0732">Signal</keyword>
<dbReference type="InterPro" id="IPR006969">
    <property type="entry name" value="Stig-like"/>
</dbReference>
<evidence type="ECO:0000256" key="4">
    <source>
        <dbReference type="SAM" id="SignalP"/>
    </source>
</evidence>
<protein>
    <submittedName>
        <fullName evidence="5">Uncharacterized protein</fullName>
    </submittedName>
</protein>
<accession>A0A0L9UUZ2</accession>
<evidence type="ECO:0000313" key="6">
    <source>
        <dbReference type="Proteomes" id="UP000053144"/>
    </source>
</evidence>
<evidence type="ECO:0000256" key="2">
    <source>
        <dbReference type="ARBA" id="ARBA00022729"/>
    </source>
</evidence>
<organism evidence="5 6">
    <name type="scientific">Phaseolus angularis</name>
    <name type="common">Azuki bean</name>
    <name type="synonym">Vigna angularis</name>
    <dbReference type="NCBI Taxonomy" id="3914"/>
    <lineage>
        <taxon>Eukaryota</taxon>
        <taxon>Viridiplantae</taxon>
        <taxon>Streptophyta</taxon>
        <taxon>Embryophyta</taxon>
        <taxon>Tracheophyta</taxon>
        <taxon>Spermatophyta</taxon>
        <taxon>Magnoliopsida</taxon>
        <taxon>eudicotyledons</taxon>
        <taxon>Gunneridae</taxon>
        <taxon>Pentapetalae</taxon>
        <taxon>rosids</taxon>
        <taxon>fabids</taxon>
        <taxon>Fabales</taxon>
        <taxon>Fabaceae</taxon>
        <taxon>Papilionoideae</taxon>
        <taxon>50 kb inversion clade</taxon>
        <taxon>NPAAA clade</taxon>
        <taxon>indigoferoid/millettioid clade</taxon>
        <taxon>Phaseoleae</taxon>
        <taxon>Vigna</taxon>
    </lineage>
</organism>
<evidence type="ECO:0000256" key="1">
    <source>
        <dbReference type="ARBA" id="ARBA00006010"/>
    </source>
</evidence>
<feature type="compositionally biased region" description="Low complexity" evidence="3">
    <location>
        <begin position="109"/>
        <end position="131"/>
    </location>
</feature>
<dbReference type="Proteomes" id="UP000053144">
    <property type="component" value="Chromosome 7"/>
</dbReference>
<proteinExistence type="inferred from homology"/>
<dbReference type="AlphaFoldDB" id="A0A0L9UUZ2"/>